<dbReference type="EnsemblMetazoa" id="XM_028659134.1">
    <property type="protein sequence ID" value="XP_028514935.1"/>
    <property type="gene ID" value="LOC114575067"/>
</dbReference>
<dbReference type="GeneID" id="114575067"/>
<keyword evidence="2" id="KW-1185">Reference proteome</keyword>
<accession>A0A913YHT8</accession>
<protein>
    <submittedName>
        <fullName evidence="1">Uncharacterized protein</fullName>
    </submittedName>
</protein>
<dbReference type="KEGG" id="epa:114575067"/>
<reference evidence="1" key="1">
    <citation type="submission" date="2022-11" db="UniProtKB">
        <authorList>
            <consortium name="EnsemblMetazoa"/>
        </authorList>
    </citation>
    <scope>IDENTIFICATION</scope>
</reference>
<dbReference type="OrthoDB" id="5986618at2759"/>
<organism evidence="1 2">
    <name type="scientific">Exaiptasia diaphana</name>
    <name type="common">Tropical sea anemone</name>
    <name type="synonym">Aiptasia pulchella</name>
    <dbReference type="NCBI Taxonomy" id="2652724"/>
    <lineage>
        <taxon>Eukaryota</taxon>
        <taxon>Metazoa</taxon>
        <taxon>Cnidaria</taxon>
        <taxon>Anthozoa</taxon>
        <taxon>Hexacorallia</taxon>
        <taxon>Actiniaria</taxon>
        <taxon>Aiptasiidae</taxon>
        <taxon>Exaiptasia</taxon>
    </lineage>
</organism>
<dbReference type="Proteomes" id="UP000887567">
    <property type="component" value="Unplaced"/>
</dbReference>
<evidence type="ECO:0000313" key="1">
    <source>
        <dbReference type="EnsemblMetazoa" id="XP_028514935.1"/>
    </source>
</evidence>
<sequence>MAEAKLSVSSSLQKDQGNPYINYLFNPRLTFTGTFQADVPSINNLVGNFDTRNFVQYDTLRGDDFWSPLGSGEWDVKASVTQVCYDNGTCVTDGRDPILKAKFKGGNRTLAKCVDLDPQAQFFAKIWGWKLRIGDFFSADFTPTPSQYFWPKMIDGDSEGAVFQSVLTGLTWIHDKATSPFIEEWKKEMNKRNVHSDKLSIRFNVDMYEDDFKKSTFTYGRITGTIGLMGVKSPPFFSHGRMLHRQSPNVQSAPFIVDKKKRKIYIDFGNSLPITKNGSFDTKVLQKLYVGIPRDIDGSSRISCNNKFFWI</sequence>
<dbReference type="AlphaFoldDB" id="A0A913YHT8"/>
<name>A0A913YHT8_EXADI</name>
<proteinExistence type="predicted"/>
<evidence type="ECO:0000313" key="2">
    <source>
        <dbReference type="Proteomes" id="UP000887567"/>
    </source>
</evidence>
<dbReference type="RefSeq" id="XP_028514935.1">
    <property type="nucleotide sequence ID" value="XM_028659134.1"/>
</dbReference>